<name>A0A0F9RCG8_9ZZZZ</name>
<organism evidence="1">
    <name type="scientific">marine sediment metagenome</name>
    <dbReference type="NCBI Taxonomy" id="412755"/>
    <lineage>
        <taxon>unclassified sequences</taxon>
        <taxon>metagenomes</taxon>
        <taxon>ecological metagenomes</taxon>
    </lineage>
</organism>
<proteinExistence type="predicted"/>
<evidence type="ECO:0000313" key="1">
    <source>
        <dbReference type="EMBL" id="KKN47177.1"/>
    </source>
</evidence>
<protein>
    <submittedName>
        <fullName evidence="1">Uncharacterized protein</fullName>
    </submittedName>
</protein>
<gene>
    <name evidence="1" type="ORF">LCGC14_0665180</name>
</gene>
<comment type="caution">
    <text evidence="1">The sequence shown here is derived from an EMBL/GenBank/DDBJ whole genome shotgun (WGS) entry which is preliminary data.</text>
</comment>
<feature type="non-terminal residue" evidence="1">
    <location>
        <position position="1"/>
    </location>
</feature>
<dbReference type="AlphaFoldDB" id="A0A0F9RCG8"/>
<sequence>DNLPFCRTCGIFHSAFHASEGLHDYGGGFDREQFLAACGLEPEESSDG</sequence>
<dbReference type="EMBL" id="LAZR01001290">
    <property type="protein sequence ID" value="KKN47177.1"/>
    <property type="molecule type" value="Genomic_DNA"/>
</dbReference>
<reference evidence="1" key="1">
    <citation type="journal article" date="2015" name="Nature">
        <title>Complex archaea that bridge the gap between prokaryotes and eukaryotes.</title>
        <authorList>
            <person name="Spang A."/>
            <person name="Saw J.H."/>
            <person name="Jorgensen S.L."/>
            <person name="Zaremba-Niedzwiedzka K."/>
            <person name="Martijn J."/>
            <person name="Lind A.E."/>
            <person name="van Eijk R."/>
            <person name="Schleper C."/>
            <person name="Guy L."/>
            <person name="Ettema T.J."/>
        </authorList>
    </citation>
    <scope>NUCLEOTIDE SEQUENCE</scope>
</reference>
<accession>A0A0F9RCG8</accession>